<dbReference type="Proteomes" id="UP001148662">
    <property type="component" value="Unassembled WGS sequence"/>
</dbReference>
<accession>A0ACC1SDX8</accession>
<sequence length="223" mass="24248">MVHRIYVATYTNEIFSLSFNPDAPSLTLDSTLTVGFHPSWLTSFPGDRTLVFTGLEQNDGQIIAVKFDQKGQGKIVGTVPSGGADPCSLLVTDSEFLVGNYSSGVFTTIPLVPQPPYLKSAGSVSLKITGTGPNKERQEGSHPHQVILHPHRDELLIPDLGADKTWRLRKDAKGSWEIAGHVSYKPGSGPRHVAFYNDMLYTVLELTSEVSAHRLPPLPAEAT</sequence>
<comment type="caution">
    <text evidence="1">The sequence shown here is derived from an EMBL/GenBank/DDBJ whole genome shotgun (WGS) entry which is preliminary data.</text>
</comment>
<evidence type="ECO:0000313" key="1">
    <source>
        <dbReference type="EMBL" id="KAJ3537600.1"/>
    </source>
</evidence>
<proteinExistence type="predicted"/>
<protein>
    <submittedName>
        <fullName evidence="1">Uncharacterized protein</fullName>
    </submittedName>
</protein>
<organism evidence="1 2">
    <name type="scientific">Phlebia brevispora</name>
    <dbReference type="NCBI Taxonomy" id="194682"/>
    <lineage>
        <taxon>Eukaryota</taxon>
        <taxon>Fungi</taxon>
        <taxon>Dikarya</taxon>
        <taxon>Basidiomycota</taxon>
        <taxon>Agaricomycotina</taxon>
        <taxon>Agaricomycetes</taxon>
        <taxon>Polyporales</taxon>
        <taxon>Meruliaceae</taxon>
        <taxon>Phlebia</taxon>
    </lineage>
</organism>
<name>A0ACC1SDX8_9APHY</name>
<keyword evidence="2" id="KW-1185">Reference proteome</keyword>
<reference evidence="1" key="1">
    <citation type="submission" date="2022-07" db="EMBL/GenBank/DDBJ databases">
        <title>Genome Sequence of Phlebia brevispora.</title>
        <authorList>
            <person name="Buettner E."/>
        </authorList>
    </citation>
    <scope>NUCLEOTIDE SEQUENCE</scope>
    <source>
        <strain evidence="1">MPL23</strain>
    </source>
</reference>
<evidence type="ECO:0000313" key="2">
    <source>
        <dbReference type="Proteomes" id="UP001148662"/>
    </source>
</evidence>
<gene>
    <name evidence="1" type="ORF">NM688_g6658</name>
</gene>
<dbReference type="EMBL" id="JANHOG010001407">
    <property type="protein sequence ID" value="KAJ3537600.1"/>
    <property type="molecule type" value="Genomic_DNA"/>
</dbReference>